<dbReference type="OrthoDB" id="5243448at2"/>
<protein>
    <submittedName>
        <fullName evidence="1">Uncharacterized protein</fullName>
    </submittedName>
</protein>
<dbReference type="EMBL" id="LXMD01000023">
    <property type="protein sequence ID" value="OCG73893.1"/>
    <property type="molecule type" value="Genomic_DNA"/>
</dbReference>
<dbReference type="STRING" id="904291.A7J15_06660"/>
<dbReference type="RefSeq" id="WP_067026229.1">
    <property type="nucleotide sequence ID" value="NZ_CP038256.1"/>
</dbReference>
<accession>A0A1B9NBD9</accession>
<reference evidence="1 2" key="1">
    <citation type="submission" date="2016-05" db="EMBL/GenBank/DDBJ databases">
        <authorList>
            <person name="Lavstsen T."/>
            <person name="Jespersen J.S."/>
        </authorList>
    </citation>
    <scope>NUCLEOTIDE SEQUENCE [LARGE SCALE GENOMIC DNA]</scope>
    <source>
        <strain evidence="1 2">YLB-01</strain>
    </source>
</reference>
<dbReference type="Pfam" id="PF01944">
    <property type="entry name" value="SpoIIM"/>
    <property type="match status" value="1"/>
</dbReference>
<name>A0A1B9NBD9_9MICO</name>
<proteinExistence type="predicted"/>
<dbReference type="Proteomes" id="UP000093355">
    <property type="component" value="Unassembled WGS sequence"/>
</dbReference>
<evidence type="ECO:0000313" key="1">
    <source>
        <dbReference type="EMBL" id="OCG73893.1"/>
    </source>
</evidence>
<dbReference type="InterPro" id="IPR002798">
    <property type="entry name" value="SpoIIM-like"/>
</dbReference>
<gene>
    <name evidence="1" type="ORF">A7J15_06660</name>
</gene>
<organism evidence="1 2">
    <name type="scientific">Microbacterium sediminis</name>
    <dbReference type="NCBI Taxonomy" id="904291"/>
    <lineage>
        <taxon>Bacteria</taxon>
        <taxon>Bacillati</taxon>
        <taxon>Actinomycetota</taxon>
        <taxon>Actinomycetes</taxon>
        <taxon>Micrococcales</taxon>
        <taxon>Microbacteriaceae</taxon>
        <taxon>Microbacterium</taxon>
    </lineage>
</organism>
<dbReference type="PANTHER" id="PTHR35337:SF1">
    <property type="entry name" value="SLR1478 PROTEIN"/>
    <property type="match status" value="1"/>
</dbReference>
<comment type="caution">
    <text evidence="1">The sequence shown here is derived from an EMBL/GenBank/DDBJ whole genome shotgun (WGS) entry which is preliminary data.</text>
</comment>
<dbReference type="PANTHER" id="PTHR35337">
    <property type="entry name" value="SLR1478 PROTEIN"/>
    <property type="match status" value="1"/>
</dbReference>
<sequence>MDLDALTSARREEWRRLEELARARGLSGDQVDEFIARYQSASADLADIKTSAGRTPQGDHVSTILARSRLRLTGSPDNVLRQIPRFFVHQLPAALYRLRWTTLAVTLAFVAIVAVTAAWIARDPVLVATLGEDWQLEQYANEDFVAYYSEHSELAFGALVWTNNAWIAAQCVLFGVTGIWPAYVFVQNAVGLGTSGAIMFAYDRGADFVLYILPHGQLEMTSIFVACAAGLHMFWAWVAPGRRTRLDALASEGRALATVAVGLVLSLALSGVVEGWVTRQDWPWALKIGIGTLALAVFLVYMLVVGRRAARAGQTGDLTEYEAGTPRLVAG</sequence>
<dbReference type="AlphaFoldDB" id="A0A1B9NBD9"/>
<evidence type="ECO:0000313" key="2">
    <source>
        <dbReference type="Proteomes" id="UP000093355"/>
    </source>
</evidence>
<keyword evidence="2" id="KW-1185">Reference proteome</keyword>